<dbReference type="AlphaFoldDB" id="H6QR89"/>
<sequence>MRYASKGPYGPASPPTLERLEQATHGEATAVCTGQYPVPKAEARAGKDVVSET</sequence>
<dbReference type="KEGG" id="pgr:PGTG_21410"/>
<dbReference type="VEuPathDB" id="FungiDB:PGTG_21410"/>
<dbReference type="HOGENOM" id="CLU_3069762_0_0_1"/>
<dbReference type="Proteomes" id="UP000008783">
    <property type="component" value="Unassembled WGS sequence"/>
</dbReference>
<protein>
    <submittedName>
        <fullName evidence="1">Uncharacterized protein</fullName>
    </submittedName>
</protein>
<keyword evidence="2" id="KW-1185">Reference proteome</keyword>
<dbReference type="RefSeq" id="XP_003890001.1">
    <property type="nucleotide sequence ID" value="XM_003889952.1"/>
</dbReference>
<proteinExistence type="predicted"/>
<name>H6QR89_PUCGT</name>
<gene>
    <name evidence="1" type="ORF">PGTG_21410</name>
</gene>
<reference evidence="2" key="1">
    <citation type="journal article" date="2011" name="Proc. Natl. Acad. Sci. U.S.A.">
        <title>Obligate biotrophy features unraveled by the genomic analysis of rust fungi.</title>
        <authorList>
            <person name="Duplessis S."/>
            <person name="Cuomo C.A."/>
            <person name="Lin Y.-C."/>
            <person name="Aerts A."/>
            <person name="Tisserant E."/>
            <person name="Veneault-Fourrey C."/>
            <person name="Joly D.L."/>
            <person name="Hacquard S."/>
            <person name="Amselem J."/>
            <person name="Cantarel B.L."/>
            <person name="Chiu R."/>
            <person name="Coutinho P.M."/>
            <person name="Feau N."/>
            <person name="Field M."/>
            <person name="Frey P."/>
            <person name="Gelhaye E."/>
            <person name="Goldberg J."/>
            <person name="Grabherr M.G."/>
            <person name="Kodira C.D."/>
            <person name="Kohler A."/>
            <person name="Kuees U."/>
            <person name="Lindquist E.A."/>
            <person name="Lucas S.M."/>
            <person name="Mago R."/>
            <person name="Mauceli E."/>
            <person name="Morin E."/>
            <person name="Murat C."/>
            <person name="Pangilinan J.L."/>
            <person name="Park R."/>
            <person name="Pearson M."/>
            <person name="Quesneville H."/>
            <person name="Rouhier N."/>
            <person name="Sakthikumar S."/>
            <person name="Salamov A.A."/>
            <person name="Schmutz J."/>
            <person name="Selles B."/>
            <person name="Shapiro H."/>
            <person name="Tanguay P."/>
            <person name="Tuskan G.A."/>
            <person name="Henrissat B."/>
            <person name="Van de Peer Y."/>
            <person name="Rouze P."/>
            <person name="Ellis J.G."/>
            <person name="Dodds P.N."/>
            <person name="Schein J.E."/>
            <person name="Zhong S."/>
            <person name="Hamelin R.C."/>
            <person name="Grigoriev I.V."/>
            <person name="Szabo L.J."/>
            <person name="Martin F."/>
        </authorList>
    </citation>
    <scope>NUCLEOTIDE SEQUENCE [LARGE SCALE GENOMIC DNA]</scope>
    <source>
        <strain evidence="2">CRL 75-36-700-3 / race SCCL</strain>
    </source>
</reference>
<dbReference type="GeneID" id="13540512"/>
<dbReference type="InParanoid" id="H6QR89"/>
<evidence type="ECO:0000313" key="1">
    <source>
        <dbReference type="EMBL" id="EHS63071.1"/>
    </source>
</evidence>
<dbReference type="EMBL" id="DS178279">
    <property type="protein sequence ID" value="EHS63071.1"/>
    <property type="molecule type" value="Genomic_DNA"/>
</dbReference>
<organism evidence="1 2">
    <name type="scientific">Puccinia graminis f. sp. tritici (strain CRL 75-36-700-3 / race SCCL)</name>
    <name type="common">Black stem rust fungus</name>
    <dbReference type="NCBI Taxonomy" id="418459"/>
    <lineage>
        <taxon>Eukaryota</taxon>
        <taxon>Fungi</taxon>
        <taxon>Dikarya</taxon>
        <taxon>Basidiomycota</taxon>
        <taxon>Pucciniomycotina</taxon>
        <taxon>Pucciniomycetes</taxon>
        <taxon>Pucciniales</taxon>
        <taxon>Pucciniaceae</taxon>
        <taxon>Puccinia</taxon>
    </lineage>
</organism>
<evidence type="ECO:0000313" key="2">
    <source>
        <dbReference type="Proteomes" id="UP000008783"/>
    </source>
</evidence>
<accession>H6QR89</accession>